<protein>
    <recommendedName>
        <fullName evidence="3">Metallo-beta-lactamase domain-containing protein</fullName>
    </recommendedName>
</protein>
<dbReference type="PANTHER" id="PTHR43694:SF1">
    <property type="entry name" value="RIBONUCLEASE J"/>
    <property type="match status" value="1"/>
</dbReference>
<evidence type="ECO:0000313" key="4">
    <source>
        <dbReference type="EMBL" id="BEG98860.1"/>
    </source>
</evidence>
<feature type="domain" description="Metallo-beta-lactamase" evidence="3">
    <location>
        <begin position="13"/>
        <end position="211"/>
    </location>
</feature>
<gene>
    <name evidence="4" type="ORF">BSYN_11250</name>
</gene>
<proteinExistence type="predicted"/>
<keyword evidence="1" id="KW-0540">Nuclease</keyword>
<dbReference type="RefSeq" id="WP_353334066.1">
    <property type="nucleotide sequence ID" value="NZ_AP028055.1"/>
</dbReference>
<dbReference type="Gene3D" id="3.60.15.10">
    <property type="entry name" value="Ribonuclease Z/Hydroxyacylglutathione hydrolase-like"/>
    <property type="match status" value="1"/>
</dbReference>
<dbReference type="PANTHER" id="PTHR43694">
    <property type="entry name" value="RIBONUCLEASE J"/>
    <property type="match status" value="1"/>
</dbReference>
<keyword evidence="5" id="KW-1185">Reference proteome</keyword>
<evidence type="ECO:0000313" key="5">
    <source>
        <dbReference type="Proteomes" id="UP001496674"/>
    </source>
</evidence>
<dbReference type="Gene3D" id="3.40.50.10710">
    <property type="entry name" value="Metallo-hydrolase/oxidoreductase"/>
    <property type="match status" value="1"/>
</dbReference>
<dbReference type="InterPro" id="IPR036866">
    <property type="entry name" value="RibonucZ/Hydroxyglut_hydro"/>
</dbReference>
<reference evidence="4 5" key="1">
    <citation type="submission" date="2023-04" db="EMBL/GenBank/DDBJ databases">
        <title>Draft genome sequence of acteroides sedimenti strain YN3PY1.</title>
        <authorList>
            <person name="Yoshida N."/>
        </authorList>
    </citation>
    <scope>NUCLEOTIDE SEQUENCE [LARGE SCALE GENOMIC DNA]</scope>
    <source>
        <strain evidence="4 5">YN3PY1</strain>
    </source>
</reference>
<dbReference type="Pfam" id="PF12706">
    <property type="entry name" value="Lactamase_B_2"/>
    <property type="match status" value="1"/>
</dbReference>
<name>A0ABM8IEW2_9BACE</name>
<organism evidence="4 5">
    <name type="scientific">Bacteroides sedimenti</name>
    <dbReference type="NCBI Taxonomy" id="2136147"/>
    <lineage>
        <taxon>Bacteria</taxon>
        <taxon>Pseudomonadati</taxon>
        <taxon>Bacteroidota</taxon>
        <taxon>Bacteroidia</taxon>
        <taxon>Bacteroidales</taxon>
        <taxon>Bacteroidaceae</taxon>
        <taxon>Bacteroides</taxon>
    </lineage>
</organism>
<dbReference type="SMART" id="SM00849">
    <property type="entry name" value="Lactamase_B"/>
    <property type="match status" value="1"/>
</dbReference>
<keyword evidence="1" id="KW-0378">Hydrolase</keyword>
<evidence type="ECO:0000259" key="3">
    <source>
        <dbReference type="SMART" id="SM00849"/>
    </source>
</evidence>
<evidence type="ECO:0000256" key="2">
    <source>
        <dbReference type="ARBA" id="ARBA00022884"/>
    </source>
</evidence>
<dbReference type="EMBL" id="AP028055">
    <property type="protein sequence ID" value="BEG98860.1"/>
    <property type="molecule type" value="Genomic_DNA"/>
</dbReference>
<dbReference type="InterPro" id="IPR042173">
    <property type="entry name" value="RNase_J_2"/>
</dbReference>
<accession>A0ABM8IEW2</accession>
<dbReference type="InterPro" id="IPR001279">
    <property type="entry name" value="Metallo-B-lactamas"/>
</dbReference>
<dbReference type="Proteomes" id="UP001496674">
    <property type="component" value="Chromosome"/>
</dbReference>
<dbReference type="SUPFAM" id="SSF56281">
    <property type="entry name" value="Metallo-hydrolase/oxidoreductase"/>
    <property type="match status" value="1"/>
</dbReference>
<keyword evidence="1" id="KW-0269">Exonuclease</keyword>
<keyword evidence="2" id="KW-0694">RNA-binding</keyword>
<dbReference type="InterPro" id="IPR011108">
    <property type="entry name" value="RMMBL"/>
</dbReference>
<dbReference type="Pfam" id="PF07521">
    <property type="entry name" value="RMMBL"/>
    <property type="match status" value="1"/>
</dbReference>
<evidence type="ECO:0000256" key="1">
    <source>
        <dbReference type="ARBA" id="ARBA00022839"/>
    </source>
</evidence>
<sequence length="412" mass="46265">MQIVIHRGINQIGGCITEIATSTSRILIDLGQNLPDNTGDISDPLANSEAVERIVKGVDAIFYSHYHGDHVGLMEFVPEGVEQYIGSVAKEVMAVKAKYLRKEECTISILKTFNKLNEITKGNITIIPFLVSHSACDSYMFLIEADGKKVLHTGDFRDHGYIGEGLIPAIKKYIGQVDFLITEGTMLSRSNEKVPTESHLQMMARKLMHKHKYVFVLGSSTDIDRIATFHKANPDGRLFVCDSYQAEVLDVFTHNNGAYSGLYKFDNISVFPDSNLLKNMIDKGFCMMIRCNKNKGKYSKFTDLVIDRIPKSDRMAIYSMWSGYIAEGRNQKTEYIELLSKFDNVGQIHTSGHASQECLIKVCNLTAPRLAIIPIHSENSENFRQLLSYTDINSRIVTASECINGVDIIIRE</sequence>